<gene>
    <name evidence="1" type="ORF">MM171A01743_0006</name>
    <name evidence="2" type="ORF">MM171B00346_0048</name>
</gene>
<accession>A0A6M3MG74</accession>
<organism evidence="2">
    <name type="scientific">viral metagenome</name>
    <dbReference type="NCBI Taxonomy" id="1070528"/>
    <lineage>
        <taxon>unclassified sequences</taxon>
        <taxon>metagenomes</taxon>
        <taxon>organismal metagenomes</taxon>
    </lineage>
</organism>
<protein>
    <submittedName>
        <fullName evidence="2">Uncharacterized protein</fullName>
    </submittedName>
</protein>
<name>A0A6M3MG74_9ZZZZ</name>
<sequence length="239" mass="27820">MRFPEAIIRRVRARPLIKSIRQVRIAASENYWDHYYVETYRGYRIDEFRTIGIYGIYVGEGEDGPHQPPDPTFDDNDWTFYGTVKQAEGAIDSWLEEPILVQRYPNVTWETHVDPGWDIFQEGGGTMRYYALDKATGNQVGTYWPSDNLQGLLDWMDETQVPTGEVASHEGIPIRFILGAELLSHYYEATVKGKVGQFDNWRLQDCKTWIEEELVKPPPPPECPFRLPLLCRVWERLFG</sequence>
<reference evidence="2" key="1">
    <citation type="submission" date="2020-03" db="EMBL/GenBank/DDBJ databases">
        <title>The deep terrestrial virosphere.</title>
        <authorList>
            <person name="Holmfeldt K."/>
            <person name="Nilsson E."/>
            <person name="Simone D."/>
            <person name="Lopez-Fernandez M."/>
            <person name="Wu X."/>
            <person name="de Brujin I."/>
            <person name="Lundin D."/>
            <person name="Andersson A."/>
            <person name="Bertilsson S."/>
            <person name="Dopson M."/>
        </authorList>
    </citation>
    <scope>NUCLEOTIDE SEQUENCE</scope>
    <source>
        <strain evidence="1">MM171A01743</strain>
        <strain evidence="2">MM171B00346</strain>
    </source>
</reference>
<evidence type="ECO:0000313" key="2">
    <source>
        <dbReference type="EMBL" id="QJB04336.1"/>
    </source>
</evidence>
<dbReference type="EMBL" id="MT143585">
    <property type="protein sequence ID" value="QJA98492.1"/>
    <property type="molecule type" value="Genomic_DNA"/>
</dbReference>
<dbReference type="EMBL" id="MT143879">
    <property type="protein sequence ID" value="QJB04336.1"/>
    <property type="molecule type" value="Genomic_DNA"/>
</dbReference>
<proteinExistence type="predicted"/>
<evidence type="ECO:0000313" key="1">
    <source>
        <dbReference type="EMBL" id="QJA98492.1"/>
    </source>
</evidence>
<dbReference type="AlphaFoldDB" id="A0A6M3MG74"/>